<comment type="caution">
    <text evidence="1">The sequence shown here is derived from an EMBL/GenBank/DDBJ whole genome shotgun (WGS) entry which is preliminary data.</text>
</comment>
<dbReference type="GeneID" id="80883262"/>
<dbReference type="AlphaFoldDB" id="A0AAD7VS99"/>
<sequence>MLQSKTFDCGIENEQSKRRICSGHRILVHDYFSYHPCAHGSLEKMRRACSVRGSSVIEIAIEGVDLKVSVFYKLFTCMYCRKTKERKENESKTKRIN</sequence>
<name>A0AAD7VS99_9ASCO</name>
<accession>A0AAD7VS99</accession>
<protein>
    <submittedName>
        <fullName evidence="1">Uncharacterized protein</fullName>
    </submittedName>
</protein>
<dbReference type="EMBL" id="JARPMG010000007">
    <property type="protein sequence ID" value="KAJ8099459.1"/>
    <property type="molecule type" value="Genomic_DNA"/>
</dbReference>
<organism evidence="1 2">
    <name type="scientific">Lipomyces tetrasporus</name>
    <dbReference type="NCBI Taxonomy" id="54092"/>
    <lineage>
        <taxon>Eukaryota</taxon>
        <taxon>Fungi</taxon>
        <taxon>Dikarya</taxon>
        <taxon>Ascomycota</taxon>
        <taxon>Saccharomycotina</taxon>
        <taxon>Lipomycetes</taxon>
        <taxon>Lipomycetales</taxon>
        <taxon>Lipomycetaceae</taxon>
        <taxon>Lipomyces</taxon>
    </lineage>
</organism>
<evidence type="ECO:0000313" key="1">
    <source>
        <dbReference type="EMBL" id="KAJ8099459.1"/>
    </source>
</evidence>
<gene>
    <name evidence="1" type="ORF">POJ06DRAFT_257020</name>
</gene>
<reference evidence="1" key="1">
    <citation type="submission" date="2023-03" db="EMBL/GenBank/DDBJ databases">
        <title>Near-Complete genome sequence of Lipomyces tetrasporous NRRL Y-64009, an oleaginous yeast capable of growing on lignocellulosic hydrolysates.</title>
        <authorList>
            <consortium name="Lawrence Berkeley National Laboratory"/>
            <person name="Jagtap S.S."/>
            <person name="Liu J.-J."/>
            <person name="Walukiewicz H.E."/>
            <person name="Pangilinan J."/>
            <person name="Lipzen A."/>
            <person name="Ahrendt S."/>
            <person name="Koriabine M."/>
            <person name="Cobaugh K."/>
            <person name="Salamov A."/>
            <person name="Yoshinaga Y."/>
            <person name="Ng V."/>
            <person name="Daum C."/>
            <person name="Grigoriev I.V."/>
            <person name="Slininger P.J."/>
            <person name="Dien B.S."/>
            <person name="Jin Y.-S."/>
            <person name="Rao C.V."/>
        </authorList>
    </citation>
    <scope>NUCLEOTIDE SEQUENCE</scope>
    <source>
        <strain evidence="1">NRRL Y-64009</strain>
    </source>
</reference>
<dbReference type="Proteomes" id="UP001217417">
    <property type="component" value="Unassembled WGS sequence"/>
</dbReference>
<dbReference type="RefSeq" id="XP_056042909.1">
    <property type="nucleotide sequence ID" value="XM_056188096.1"/>
</dbReference>
<keyword evidence="2" id="KW-1185">Reference proteome</keyword>
<evidence type="ECO:0000313" key="2">
    <source>
        <dbReference type="Proteomes" id="UP001217417"/>
    </source>
</evidence>
<proteinExistence type="predicted"/>